<feature type="domain" description="Recombinase" evidence="1">
    <location>
        <begin position="171"/>
        <end position="268"/>
    </location>
</feature>
<dbReference type="PANTHER" id="PTHR30461">
    <property type="entry name" value="DNA-INVERTASE FROM LAMBDOID PROPHAGE"/>
    <property type="match status" value="1"/>
</dbReference>
<evidence type="ECO:0000313" key="3">
    <source>
        <dbReference type="Proteomes" id="UP001500037"/>
    </source>
</evidence>
<dbReference type="SMART" id="SM00857">
    <property type="entry name" value="Resolvase"/>
    <property type="match status" value="1"/>
</dbReference>
<dbReference type="InterPro" id="IPR038109">
    <property type="entry name" value="DNA_bind_recomb_sf"/>
</dbReference>
<comment type="caution">
    <text evidence="2">The sequence shown here is derived from an EMBL/GenBank/DDBJ whole genome shotgun (WGS) entry which is preliminary data.</text>
</comment>
<evidence type="ECO:0000313" key="2">
    <source>
        <dbReference type="EMBL" id="GAA1219312.1"/>
    </source>
</evidence>
<protein>
    <recommendedName>
        <fullName evidence="1">Recombinase domain-containing protein</fullName>
    </recommendedName>
</protein>
<organism evidence="2 3">
    <name type="scientific">Kitasatospora nipponensis</name>
    <dbReference type="NCBI Taxonomy" id="258049"/>
    <lineage>
        <taxon>Bacteria</taxon>
        <taxon>Bacillati</taxon>
        <taxon>Actinomycetota</taxon>
        <taxon>Actinomycetes</taxon>
        <taxon>Kitasatosporales</taxon>
        <taxon>Streptomycetaceae</taxon>
        <taxon>Kitasatospora</taxon>
    </lineage>
</organism>
<gene>
    <name evidence="2" type="ORF">GCM10009665_06750</name>
</gene>
<dbReference type="PROSITE" id="PS51737">
    <property type="entry name" value="RECOMBINASE_DNA_BIND"/>
    <property type="match status" value="1"/>
</dbReference>
<dbReference type="Pfam" id="PF07508">
    <property type="entry name" value="Recombinase"/>
    <property type="match status" value="1"/>
</dbReference>
<dbReference type="Proteomes" id="UP001500037">
    <property type="component" value="Unassembled WGS sequence"/>
</dbReference>
<dbReference type="Gene3D" id="3.40.50.1390">
    <property type="entry name" value="Resolvase, N-terminal catalytic domain"/>
    <property type="match status" value="1"/>
</dbReference>
<keyword evidence="3" id="KW-1185">Reference proteome</keyword>
<dbReference type="InterPro" id="IPR050639">
    <property type="entry name" value="SSR_resolvase"/>
</dbReference>
<dbReference type="EMBL" id="BAAALF010000006">
    <property type="protein sequence ID" value="GAA1219312.1"/>
    <property type="molecule type" value="Genomic_DNA"/>
</dbReference>
<dbReference type="InterPro" id="IPR011109">
    <property type="entry name" value="DNA_bind_recombinase_dom"/>
</dbReference>
<proteinExistence type="predicted"/>
<dbReference type="SUPFAM" id="SSF53041">
    <property type="entry name" value="Resolvase-like"/>
    <property type="match status" value="1"/>
</dbReference>
<dbReference type="Gene3D" id="3.90.1750.20">
    <property type="entry name" value="Putative Large Serine Recombinase, Chain B, Domain 2"/>
    <property type="match status" value="1"/>
</dbReference>
<dbReference type="InterPro" id="IPR006119">
    <property type="entry name" value="Resolv_N"/>
</dbReference>
<dbReference type="InterPro" id="IPR036162">
    <property type="entry name" value="Resolvase-like_N_sf"/>
</dbReference>
<evidence type="ECO:0000259" key="1">
    <source>
        <dbReference type="PROSITE" id="PS51737"/>
    </source>
</evidence>
<accession>A0ABN1VS88</accession>
<dbReference type="Pfam" id="PF00239">
    <property type="entry name" value="Resolvase"/>
    <property type="match status" value="1"/>
</dbReference>
<reference evidence="2 3" key="1">
    <citation type="journal article" date="2019" name="Int. J. Syst. Evol. Microbiol.">
        <title>The Global Catalogue of Microorganisms (GCM) 10K type strain sequencing project: providing services to taxonomists for standard genome sequencing and annotation.</title>
        <authorList>
            <consortium name="The Broad Institute Genomics Platform"/>
            <consortium name="The Broad Institute Genome Sequencing Center for Infectious Disease"/>
            <person name="Wu L."/>
            <person name="Ma J."/>
        </authorList>
    </citation>
    <scope>NUCLEOTIDE SEQUENCE [LARGE SCALE GENOMIC DNA]</scope>
    <source>
        <strain evidence="2 3">JCM 13004</strain>
    </source>
</reference>
<dbReference type="PANTHER" id="PTHR30461:SF23">
    <property type="entry name" value="DNA RECOMBINASE-RELATED"/>
    <property type="match status" value="1"/>
</dbReference>
<sequence>MRRGQLGRYRDVGAIYCLIPHVRAADQTAVDRQESTCRELAHGVGVRIGARQVYVDNRAAAWLEERSRPAWTAMLHAARLAEFGRLFLYAPDRLRVLGRSFCELLDVADEFGILLHGIGDGRDLNDPAERQLIREEIARAGRSVSSASLAARSAHAKAAADGKPHGGGRRPYGYEATTYRLIEAEAATVREIYRRFLDGWSLRAIALDLNGRSVPTVGGGKWSTSGIARILDAPRYAGLCVFRGEVARTEDGTGYLMGAWEPCVSIAQ</sequence>
<name>A0ABN1VS88_9ACTN</name>